<dbReference type="EMBL" id="JABSTQ010008615">
    <property type="protein sequence ID" value="KAG0434285.1"/>
    <property type="molecule type" value="Genomic_DNA"/>
</dbReference>
<gene>
    <name evidence="1" type="ORF">HPB47_019211</name>
</gene>
<proteinExistence type="predicted"/>
<comment type="caution">
    <text evidence="1">The sequence shown here is derived from an EMBL/GenBank/DDBJ whole genome shotgun (WGS) entry which is preliminary data.</text>
</comment>
<keyword evidence="2" id="KW-1185">Reference proteome</keyword>
<protein>
    <submittedName>
        <fullName evidence="1">Uncharacterized protein</fullName>
    </submittedName>
</protein>
<sequence>MSANETTLKMTVVYDNSSRMLQTMGTNPQGVLDIHFVLLSSLSIAGTVVNLITVAALLQSPRLRSRATTAFVLNLSLADLLFSLFNGPLDSAVFYNGGWAYGRPLCVLTATTRHVAVGCSLASIQLITLNRYVSVVRPRAYGRIFSQGSCLLLVSGCWLLPAVLLLPATSGLWGRMGYDALDWSCTVCGTGCADTEPVLYRTVLYVGAGLMPVLLFAVCYPRLFMALRHSRRRLTSHYLSRSVMMQPWNAAPPSSTLDVSSLGVRSNSLTSAACRERQLLLMLAAILVSFGVCYLPLLLTVGLGLGTGRPWLRLVIHGAFYAAPCLNPLVYVAMSRDYRRAYKALFCGVQPARRGSESELNHNNVGF</sequence>
<evidence type="ECO:0000313" key="2">
    <source>
        <dbReference type="Proteomes" id="UP000805193"/>
    </source>
</evidence>
<reference evidence="1 2" key="1">
    <citation type="journal article" date="2020" name="Cell">
        <title>Large-Scale Comparative Analyses of Tick Genomes Elucidate Their Genetic Diversity and Vector Capacities.</title>
        <authorList>
            <consortium name="Tick Genome and Microbiome Consortium (TIGMIC)"/>
            <person name="Jia N."/>
            <person name="Wang J."/>
            <person name="Shi W."/>
            <person name="Du L."/>
            <person name="Sun Y."/>
            <person name="Zhan W."/>
            <person name="Jiang J.F."/>
            <person name="Wang Q."/>
            <person name="Zhang B."/>
            <person name="Ji P."/>
            <person name="Bell-Sakyi L."/>
            <person name="Cui X.M."/>
            <person name="Yuan T.T."/>
            <person name="Jiang B.G."/>
            <person name="Yang W.F."/>
            <person name="Lam T.T."/>
            <person name="Chang Q.C."/>
            <person name="Ding S.J."/>
            <person name="Wang X.J."/>
            <person name="Zhu J.G."/>
            <person name="Ruan X.D."/>
            <person name="Zhao L."/>
            <person name="Wei J.T."/>
            <person name="Ye R.Z."/>
            <person name="Que T.C."/>
            <person name="Du C.H."/>
            <person name="Zhou Y.H."/>
            <person name="Cheng J.X."/>
            <person name="Dai P.F."/>
            <person name="Guo W.B."/>
            <person name="Han X.H."/>
            <person name="Huang E.J."/>
            <person name="Li L.F."/>
            <person name="Wei W."/>
            <person name="Gao Y.C."/>
            <person name="Liu J.Z."/>
            <person name="Shao H.Z."/>
            <person name="Wang X."/>
            <person name="Wang C.C."/>
            <person name="Yang T.C."/>
            <person name="Huo Q.B."/>
            <person name="Li W."/>
            <person name="Chen H.Y."/>
            <person name="Chen S.E."/>
            <person name="Zhou L.G."/>
            <person name="Ni X.B."/>
            <person name="Tian J.H."/>
            <person name="Sheng Y."/>
            <person name="Liu T."/>
            <person name="Pan Y.S."/>
            <person name="Xia L.Y."/>
            <person name="Li J."/>
            <person name="Zhao F."/>
            <person name="Cao W.C."/>
        </authorList>
    </citation>
    <scope>NUCLEOTIDE SEQUENCE [LARGE SCALE GENOMIC DNA]</scope>
    <source>
        <strain evidence="1">Iper-2018</strain>
    </source>
</reference>
<organism evidence="1 2">
    <name type="scientific">Ixodes persulcatus</name>
    <name type="common">Taiga tick</name>
    <dbReference type="NCBI Taxonomy" id="34615"/>
    <lineage>
        <taxon>Eukaryota</taxon>
        <taxon>Metazoa</taxon>
        <taxon>Ecdysozoa</taxon>
        <taxon>Arthropoda</taxon>
        <taxon>Chelicerata</taxon>
        <taxon>Arachnida</taxon>
        <taxon>Acari</taxon>
        <taxon>Parasitiformes</taxon>
        <taxon>Ixodida</taxon>
        <taxon>Ixodoidea</taxon>
        <taxon>Ixodidae</taxon>
        <taxon>Ixodinae</taxon>
        <taxon>Ixodes</taxon>
    </lineage>
</organism>
<accession>A0AC60QIV8</accession>
<evidence type="ECO:0000313" key="1">
    <source>
        <dbReference type="EMBL" id="KAG0434285.1"/>
    </source>
</evidence>
<dbReference type="Proteomes" id="UP000805193">
    <property type="component" value="Unassembled WGS sequence"/>
</dbReference>
<name>A0AC60QIV8_IXOPE</name>